<gene>
    <name evidence="3" type="ORF">SAMN04488589_0849</name>
</gene>
<dbReference type="AlphaFoldDB" id="A0A7Z7AVM8"/>
<dbReference type="FunFam" id="3.60.15.10:FF:000030">
    <property type="entry name" value="Metallo-beta-lactamase family protein"/>
    <property type="match status" value="1"/>
</dbReference>
<evidence type="ECO:0000313" key="3">
    <source>
        <dbReference type="EMBL" id="SDF54889.1"/>
    </source>
</evidence>
<dbReference type="InterPro" id="IPR044528">
    <property type="entry name" value="POD-like_MBL-fold"/>
</dbReference>
<dbReference type="PROSITE" id="PS50206">
    <property type="entry name" value="RHODANESE_3"/>
    <property type="match status" value="2"/>
</dbReference>
<dbReference type="CDD" id="cd00158">
    <property type="entry name" value="RHOD"/>
    <property type="match status" value="2"/>
</dbReference>
<dbReference type="GO" id="GO:0050313">
    <property type="term" value="F:sulfur dioxygenase activity"/>
    <property type="evidence" value="ECO:0007669"/>
    <property type="project" value="InterPro"/>
</dbReference>
<dbReference type="RefSeq" id="WP_091708968.1">
    <property type="nucleotide sequence ID" value="NZ_FNCA01000002.1"/>
</dbReference>
<sequence>MIIQQIFTEKIAHSSYILAGDRTCAIIDPRRDIDIYLDITRELGVKITHILETHLHADFISGHIDLAKRTGAPIYAPEKAKCDFEHIPLSEGDSVEIEDIRLNIIETPGHTPEHISYIVVDTVRGKEPVAVFCGDTMFVGDVGRPDLFPGRAEELAAKLYDTLHEKLLNLPEFCEIYPAHGAGSLCGRSMASKRSSTMGYERKYNYALLIDDMPEFIGSLTNNMPSAPDHFSRCTEVNRKGPELLKELQIPEALNNDTFMNRMNDAIVLDVRSFESYGGQHIPDSYNIDINSNFPTYAGWLLSPDKNILLVSDNYSQAFDACQQLHRVGLDKVEGYLEQGMYGWVTEGFAAKHIPQISAPELNDRIQKGKKTTIVDVREVSEYEDFHIEGAVNIPVHELRERYIELDTEAETILICGSGQRSGMGCSLLLQHGFEKVMNAAGGMTGYAAAGFGPECPMCVLPWAPFKNK</sequence>
<evidence type="ECO:0000256" key="1">
    <source>
        <dbReference type="ARBA" id="ARBA00022723"/>
    </source>
</evidence>
<dbReference type="GO" id="GO:0070813">
    <property type="term" value="P:hydrogen sulfide metabolic process"/>
    <property type="evidence" value="ECO:0007669"/>
    <property type="project" value="TreeGrafter"/>
</dbReference>
<dbReference type="InterPro" id="IPR036873">
    <property type="entry name" value="Rhodanese-like_dom_sf"/>
</dbReference>
<comment type="caution">
    <text evidence="3">The sequence shown here is derived from an EMBL/GenBank/DDBJ whole genome shotgun (WGS) entry which is preliminary data.</text>
</comment>
<accession>A0A7Z7AVM8</accession>
<name>A0A7Z7AVM8_9EURY</name>
<dbReference type="Gene3D" id="3.60.15.10">
    <property type="entry name" value="Ribonuclease Z/Hydroxyacylglutathione hydrolase-like"/>
    <property type="match status" value="1"/>
</dbReference>
<dbReference type="InterPro" id="IPR001279">
    <property type="entry name" value="Metallo-B-lactamas"/>
</dbReference>
<dbReference type="SMART" id="SM00450">
    <property type="entry name" value="RHOD"/>
    <property type="match status" value="2"/>
</dbReference>
<dbReference type="SUPFAM" id="SSF56281">
    <property type="entry name" value="Metallo-hydrolase/oxidoreductase"/>
    <property type="match status" value="1"/>
</dbReference>
<evidence type="ECO:0000259" key="2">
    <source>
        <dbReference type="PROSITE" id="PS50206"/>
    </source>
</evidence>
<dbReference type="Gene3D" id="3.40.250.10">
    <property type="entry name" value="Rhodanese-like domain"/>
    <property type="match status" value="2"/>
</dbReference>
<protein>
    <submittedName>
        <fullName evidence="3">Glyoxylase, beta-lactamase superfamily II</fullName>
    </submittedName>
</protein>
<dbReference type="InterPro" id="IPR051682">
    <property type="entry name" value="Mito_Persulfide_Diox"/>
</dbReference>
<dbReference type="CDD" id="cd07724">
    <property type="entry name" value="POD-like_MBL-fold"/>
    <property type="match status" value="1"/>
</dbReference>
<dbReference type="EMBL" id="FNCA01000002">
    <property type="protein sequence ID" value="SDF54889.1"/>
    <property type="molecule type" value="Genomic_DNA"/>
</dbReference>
<keyword evidence="4" id="KW-1185">Reference proteome</keyword>
<keyword evidence="1" id="KW-0479">Metal-binding</keyword>
<reference evidence="3 4" key="1">
    <citation type="submission" date="2016-10" db="EMBL/GenBank/DDBJ databases">
        <authorList>
            <person name="Varghese N."/>
            <person name="Submissions S."/>
        </authorList>
    </citation>
    <scope>NUCLEOTIDE SEQUENCE [LARGE SCALE GENOMIC DNA]</scope>
    <source>
        <strain evidence="3 4">PL 12/M</strain>
    </source>
</reference>
<proteinExistence type="predicted"/>
<dbReference type="InterPro" id="IPR036866">
    <property type="entry name" value="RibonucZ/Hydroxyglut_hydro"/>
</dbReference>
<dbReference type="SMART" id="SM00849">
    <property type="entry name" value="Lactamase_B"/>
    <property type="match status" value="1"/>
</dbReference>
<organism evidence="3 4">
    <name type="scientific">Methanolobus vulcani</name>
    <dbReference type="NCBI Taxonomy" id="38026"/>
    <lineage>
        <taxon>Archaea</taxon>
        <taxon>Methanobacteriati</taxon>
        <taxon>Methanobacteriota</taxon>
        <taxon>Stenosarchaea group</taxon>
        <taxon>Methanomicrobia</taxon>
        <taxon>Methanosarcinales</taxon>
        <taxon>Methanosarcinaceae</taxon>
        <taxon>Methanolobus</taxon>
    </lineage>
</organism>
<dbReference type="GO" id="GO:0046872">
    <property type="term" value="F:metal ion binding"/>
    <property type="evidence" value="ECO:0007669"/>
    <property type="project" value="UniProtKB-KW"/>
</dbReference>
<feature type="domain" description="Rhodanese" evidence="2">
    <location>
        <begin position="262"/>
        <end position="353"/>
    </location>
</feature>
<dbReference type="GO" id="GO:0006749">
    <property type="term" value="P:glutathione metabolic process"/>
    <property type="evidence" value="ECO:0007669"/>
    <property type="project" value="InterPro"/>
</dbReference>
<dbReference type="SUPFAM" id="SSF52821">
    <property type="entry name" value="Rhodanese/Cell cycle control phosphatase"/>
    <property type="match status" value="2"/>
</dbReference>
<dbReference type="Pfam" id="PF00753">
    <property type="entry name" value="Lactamase_B"/>
    <property type="match status" value="1"/>
</dbReference>
<dbReference type="PANTHER" id="PTHR43084:SF1">
    <property type="entry name" value="PERSULFIDE DIOXYGENASE ETHE1, MITOCHONDRIAL"/>
    <property type="match status" value="1"/>
</dbReference>
<dbReference type="Pfam" id="PF00581">
    <property type="entry name" value="Rhodanese"/>
    <property type="match status" value="2"/>
</dbReference>
<dbReference type="InterPro" id="IPR001763">
    <property type="entry name" value="Rhodanese-like_dom"/>
</dbReference>
<feature type="domain" description="Rhodanese" evidence="2">
    <location>
        <begin position="368"/>
        <end position="456"/>
    </location>
</feature>
<evidence type="ECO:0000313" key="4">
    <source>
        <dbReference type="Proteomes" id="UP000199259"/>
    </source>
</evidence>
<dbReference type="Proteomes" id="UP000199259">
    <property type="component" value="Unassembled WGS sequence"/>
</dbReference>
<dbReference type="PANTHER" id="PTHR43084">
    <property type="entry name" value="PERSULFIDE DIOXYGENASE ETHE1"/>
    <property type="match status" value="1"/>
</dbReference>